<dbReference type="SUPFAM" id="SSF117281">
    <property type="entry name" value="Kelch motif"/>
    <property type="match status" value="1"/>
</dbReference>
<evidence type="ECO:0000259" key="13">
    <source>
        <dbReference type="PROSITE" id="PS50280"/>
    </source>
</evidence>
<feature type="transmembrane region" description="Helical" evidence="11">
    <location>
        <begin position="2385"/>
        <end position="2408"/>
    </location>
</feature>
<dbReference type="InterPro" id="IPR000210">
    <property type="entry name" value="BTB/POZ_dom"/>
</dbReference>
<dbReference type="InterPro" id="IPR011333">
    <property type="entry name" value="SKP1/BTB/POZ_sf"/>
</dbReference>
<evidence type="ECO:0000313" key="15">
    <source>
        <dbReference type="Proteomes" id="UP000242875"/>
    </source>
</evidence>
<feature type="transmembrane region" description="Helical" evidence="11">
    <location>
        <begin position="2061"/>
        <end position="2081"/>
    </location>
</feature>
<feature type="transmembrane region" description="Helical" evidence="11">
    <location>
        <begin position="2174"/>
        <end position="2194"/>
    </location>
</feature>
<dbReference type="Pfam" id="PF01566">
    <property type="entry name" value="Nramp"/>
    <property type="match status" value="1"/>
</dbReference>
<feature type="transmembrane region" description="Helical" evidence="11">
    <location>
        <begin position="2335"/>
        <end position="2358"/>
    </location>
</feature>
<keyword evidence="15" id="KW-1185">Reference proteome</keyword>
<dbReference type="PRINTS" id="PR00447">
    <property type="entry name" value="NATRESASSCMP"/>
</dbReference>
<dbReference type="Proteomes" id="UP000242875">
    <property type="component" value="Unassembled WGS sequence"/>
</dbReference>
<dbReference type="InterPro" id="IPR019786">
    <property type="entry name" value="Zinc_finger_PHD-type_CS"/>
</dbReference>
<keyword evidence="3 11" id="KW-0812">Transmembrane</keyword>
<dbReference type="Pfam" id="PF00856">
    <property type="entry name" value="SET"/>
    <property type="match status" value="1"/>
</dbReference>
<evidence type="ECO:0000256" key="9">
    <source>
        <dbReference type="ARBA" id="ARBA00023136"/>
    </source>
</evidence>
<feature type="transmembrane region" description="Helical" evidence="11">
    <location>
        <begin position="2206"/>
        <end position="2227"/>
    </location>
</feature>
<feature type="transmembrane region" description="Helical" evidence="11">
    <location>
        <begin position="2096"/>
        <end position="2119"/>
    </location>
</feature>
<comment type="subcellular location">
    <subcellularLocation>
        <location evidence="1">Membrane</location>
        <topology evidence="1">Multi-pass membrane protein</topology>
    </subcellularLocation>
</comment>
<reference evidence="14 15" key="1">
    <citation type="journal article" date="2017" name="Mycologia">
        <title>Bifiguratus adelaidae, gen. et sp. nov., a new member of Mucoromycotina in endophytic and soil-dwelling habitats.</title>
        <authorList>
            <person name="Torres-Cruz T.J."/>
            <person name="Billingsley Tobias T.L."/>
            <person name="Almatruk M."/>
            <person name="Hesse C."/>
            <person name="Kuske C.R."/>
            <person name="Desiro A."/>
            <person name="Benucci G.M."/>
            <person name="Bonito G."/>
            <person name="Stajich J.E."/>
            <person name="Dunlap C."/>
            <person name="Arnold A.E."/>
            <person name="Porras-Alfaro A."/>
        </authorList>
    </citation>
    <scope>NUCLEOTIDE SEQUENCE [LARGE SCALE GENOMIC DNA]</scope>
    <source>
        <strain evidence="14 15">AZ0501</strain>
    </source>
</reference>
<dbReference type="PANTHER" id="PTHR11706">
    <property type="entry name" value="SOLUTE CARRIER PROTEIN FAMILY 11 MEMBER"/>
    <property type="match status" value="1"/>
</dbReference>
<keyword evidence="4" id="KW-0479">Metal-binding</keyword>
<organism evidence="14 15">
    <name type="scientific">Bifiguratus adelaidae</name>
    <dbReference type="NCBI Taxonomy" id="1938954"/>
    <lineage>
        <taxon>Eukaryota</taxon>
        <taxon>Fungi</taxon>
        <taxon>Fungi incertae sedis</taxon>
        <taxon>Mucoromycota</taxon>
        <taxon>Mucoromycotina</taxon>
        <taxon>Endogonomycetes</taxon>
        <taxon>Endogonales</taxon>
        <taxon>Endogonales incertae sedis</taxon>
        <taxon>Bifiguratus</taxon>
    </lineage>
</organism>
<dbReference type="SUPFAM" id="SSF57903">
    <property type="entry name" value="FYVE/PHD zinc finger"/>
    <property type="match status" value="1"/>
</dbReference>
<sequence length="2677" mass="292364">MEDKSETEYIYHDSTSDPPEQAAAAKPSGREPQADAGVIRCICGFDHDDGFTIQCEHCYVWQHAFCVNIKPENIPDKYLCEQCNPVPKSFDIQRAVEHQRKVRQLMTKRRLDRDSPPTSGRRNENQKRKSKSGRGGVRTSSQDRKGTGKHGRGVNGDHKRGSLTLSDNEVMEDDDMDYVPITSNIISASGVRSIFADLVSTWKATQVKKRSRSLSVSQSNHDDPSNSNSDIKTETQEQEADQINNFVPMESQSLARPFIRIVPKSVVTTIADLSVGLFADCDIAPGCFILEYQGNIVVQSDYKAADKNRYGTLGTPMRYVAFYPSADLCVDARIYGNEARYLRRSCHPNVELKCIIVPDDDDQEPLVHLGLFSRTMILKGQEMTVAWDWATGSAGHQAWTNITSGAKAGDDDDIDIDEDDSSRIFANAAAVCEDLLHGGECACADDVPCAVRYLAERGGVLLGEAHNLKHQADAAKQEGMVKREYEAGGLKSPDEDLEMSPREQRKLKETLALFEQMDKKSARHQGKGVSTNDKFGGNYDRLGPPARKPSKSKRPRSTSPGSKGGVKIRTVNNRSGEAANDEDEISIVDNSDVEASMRRTYSPRGHSTNLTYDSWDDATTESASITSDSDDSLLSDNDANAQAFPQTFPNSSLLSQTPAFKYQHLPYKKALLLRFRQAQAKSRTFTQQPQPPLAHAPSSQSVPSTMPHIAATTRQISKTQPTSGVTTQITAGQTATPSESSAQAPIVTADQKQIASPTNEHKRPATESADNSLASPADPTASDKGRKKQRLSLQAYKERRKQSTQEEEVNVTVVLNRYEASEMVAPALGPVPLATSQEVKMEIEGPKETDPKPSHASPNTLDLGDQAVAPSASAELEPQMDSVKGDIVATSSSPTTHIAPVKDDVAVVAPPAVPEIDSGAVAPVEAVEHPDGQAVAQVGKEQCSEEPPTSLPPANEEPAVVAAKAPEPAPPPAPKVRVSWKDYKAKRQLDSSPAASSTITEEVQQGEQPNITASPLQTEPSPETSIPSPVQSTSGLGILTQDDTDSYNCLVTNNKMGEHHAADANEELGADRRLKFLPKNRVMTLSKTRGEVPPPLVGPTSVFAGGRLFLFGGRLVSARLMTNDLYVLDLGTMVWQKHRTDKDTVEVGEKQERQGGGERRPKPRYFHSANVWGSKMIIFGGMGYSAEAEDGLCVLNDVWVLDTDTMEWSCPSTRASAIRPKARYAHLSAVSGSQLLIFGGQDIANAYIAEVNVLDLRSWTWITNYPFLKHAGAYRSVAMVDDSADVIQGIPTSELLNLSPIKEDFGDKSAPGSATPVADISPTRGRMEVMDIGQNSQRDSASDELRKQVLNATAHNVSLHQSSAGPPVYIYSNHNFANINRELHVVKSIDANNVRMEDRSASMTGHLLPPGLRFPSGAILGHHLLLCGTYLTPQVQTFTLWALNLSNSVWTRVDIGSTFQTGSWNRGVIDMSNARMYVFGHRGRNLLEDYNHRQLNFDHFTIVDLESLGLYRPPRHIAYTPFIDLGLHMLNQGIAADMTVVSGDGQKFRVNSVILRSRWPFVSTLFAKEAAKKSKQAQETTTNYNLAFPESSPIVIAFLQFIYTDSLSTPQQLRANVVGQLLLFAKHYRLPRLWTLCIHTLHQMLNIATAALIYETAALGNHAPLQIRALKAMIAARKIRNFEEYTSPEHPHPPSSPIPSPKPIPPHMAPYKPGSPTIPMRTRTSSLGPTQPAKAAQPTEPHADAYQYAGTRYSKGDATPANPYSATSMNTGPVLATDAEYAQPEAPTFATKARGRPSLSRLGMRIVILILSVGAFGFSVGASPYSGEGFPFSNQGAWILVDIAAWLTIIVSFFHIFIYCSRRFRRGEKMKRWIVMLVDLVLAVLWGAGSLIEIIQFKCTPGTRNGWCNFYNTSIACAFVVFVLQAICFFWDVFGGLRGFRKTPTGAVEFDLHTVEHDDGLKTDDLLRRNKVDTLIVNEHIGRVPLTAVPLYHDAVFQGVPNTNRGAGAAPRTESTVDRGETGGTSTVHSEDVGTRGEDEEKARCGRLVDFTKRMGAKVGCFLWTFASFVGPGYVIAVGYMDPGNWATDLQGGSSYGYALLTVIFLSNVLAVLLQMLAIKLGVVSGLDLAQACRYFCPRWLNIILYLLCEAGIVACDLAEVIGSAIALKLLFNLALPIGVAITALDTLLILFAYKDNGSMKAARLFDALIMCIVGAVGICFIIQLAYSHPDPAQVMNGYLPTAELFTNPGMLYIAIGIIGATVMPHNLYLHSHMVLVRRSISARSLQDIEQDKEELMALSNESSRDETSSVLARLVAGVKQDINRTLRFSTLDSTIALTYALFVNSAILIVSAANFYYQTSDASEIGNGDLITAHDLLKQHLGPVAGLVFAIALLASGQSSTMTATMAGQIIMSGFLGLRIRPWLRRLLTRLVAIVPAMVVVLASREQGLNSLLVASQVALSLQLPFAVIPLVYFTSRKGFMDIVISKTAASENTVDVIASDDWKDKDSKPPSLGSPDPSISQDDSPLPSPMASPVLCTELSEKQTLKHRLGLLSWSAVWNSIQQSDHVTYPSPEANPSSPTNEQAVDKVESAFSTETNPWSVQLSKQRFDEAIRQRVAKNPNNRQLPRTISPPSSDATTHVLHFQNSIALACISWLVALFITGLNAYLLVQTFMSN</sequence>
<evidence type="ECO:0000256" key="8">
    <source>
        <dbReference type="ARBA" id="ARBA00022989"/>
    </source>
</evidence>
<feature type="region of interest" description="Disordered" evidence="10">
    <location>
        <begin position="1141"/>
        <end position="1162"/>
    </location>
</feature>
<feature type="compositionally biased region" description="Low complexity" evidence="10">
    <location>
        <begin position="2511"/>
        <end position="2527"/>
    </location>
</feature>
<evidence type="ECO:0000256" key="7">
    <source>
        <dbReference type="ARBA" id="ARBA00022833"/>
    </source>
</evidence>
<feature type="transmembrane region" description="Helical" evidence="11">
    <location>
        <begin position="1873"/>
        <end position="1897"/>
    </location>
</feature>
<feature type="region of interest" description="Disordered" evidence="10">
    <location>
        <begin position="682"/>
        <end position="790"/>
    </location>
</feature>
<keyword evidence="5" id="KW-0677">Repeat</keyword>
<dbReference type="InterPro" id="IPR001046">
    <property type="entry name" value="NRAMP_fam"/>
</dbReference>
<dbReference type="NCBIfam" id="NF037982">
    <property type="entry name" value="Nramp_1"/>
    <property type="match status" value="1"/>
</dbReference>
<dbReference type="Pfam" id="PF20826">
    <property type="entry name" value="PHD_5"/>
    <property type="match status" value="1"/>
</dbReference>
<feature type="compositionally biased region" description="Pro residues" evidence="10">
    <location>
        <begin position="1693"/>
        <end position="1708"/>
    </location>
</feature>
<dbReference type="EMBL" id="MVBO01000059">
    <property type="protein sequence ID" value="OZJ03992.1"/>
    <property type="molecule type" value="Genomic_DNA"/>
</dbReference>
<feature type="compositionally biased region" description="Basic and acidic residues" evidence="10">
    <location>
        <begin position="843"/>
        <end position="853"/>
    </location>
</feature>
<feature type="region of interest" description="Disordered" evidence="10">
    <location>
        <begin position="518"/>
        <end position="591"/>
    </location>
</feature>
<keyword evidence="9 11" id="KW-0472">Membrane</keyword>
<feature type="region of interest" description="Disordered" evidence="10">
    <location>
        <begin position="2003"/>
        <end position="2037"/>
    </location>
</feature>
<keyword evidence="7" id="KW-0862">Zinc</keyword>
<dbReference type="CDD" id="cd15550">
    <property type="entry name" value="PHD_MLL5"/>
    <property type="match status" value="1"/>
</dbReference>
<protein>
    <recommendedName>
        <fullName evidence="16">BTB domain-containing protein</fullName>
    </recommendedName>
</protein>
<dbReference type="InterPro" id="IPR013083">
    <property type="entry name" value="Znf_RING/FYVE/PHD"/>
</dbReference>
<evidence type="ECO:0008006" key="16">
    <source>
        <dbReference type="Google" id="ProtNLM"/>
    </source>
</evidence>
<feature type="domain" description="BTB" evidence="12">
    <location>
        <begin position="1536"/>
        <end position="1611"/>
    </location>
</feature>
<feature type="compositionally biased region" description="Low complexity" evidence="10">
    <location>
        <begin position="1018"/>
        <end position="1029"/>
    </location>
</feature>
<feature type="transmembrane region" description="Helical" evidence="11">
    <location>
        <begin position="2649"/>
        <end position="2671"/>
    </location>
</feature>
<feature type="region of interest" description="Disordered" evidence="10">
    <location>
        <begin position="1684"/>
        <end position="1741"/>
    </location>
</feature>
<feature type="transmembrane region" description="Helical" evidence="11">
    <location>
        <begin position="1633"/>
        <end position="1654"/>
    </location>
</feature>
<dbReference type="SMART" id="SM00225">
    <property type="entry name" value="BTB"/>
    <property type="match status" value="1"/>
</dbReference>
<comment type="caution">
    <text evidence="14">The sequence shown here is derived from an EMBL/GenBank/DDBJ whole genome shotgun (WGS) entry which is preliminary data.</text>
</comment>
<keyword evidence="2" id="KW-0880">Kelch repeat</keyword>
<dbReference type="OrthoDB" id="409173at2759"/>
<dbReference type="Gene3D" id="3.30.710.10">
    <property type="entry name" value="Potassium Channel Kv1.1, Chain A"/>
    <property type="match status" value="1"/>
</dbReference>
<dbReference type="SUPFAM" id="SSF82199">
    <property type="entry name" value="SET domain"/>
    <property type="match status" value="1"/>
</dbReference>
<dbReference type="InterPro" id="IPR001965">
    <property type="entry name" value="Znf_PHD"/>
</dbReference>
<keyword evidence="6" id="KW-0863">Zinc-finger</keyword>
<evidence type="ECO:0000259" key="12">
    <source>
        <dbReference type="PROSITE" id="PS50097"/>
    </source>
</evidence>
<name>A0A261Y069_9FUNG</name>
<dbReference type="PANTHER" id="PTHR11706:SF101">
    <property type="entry name" value="MANGANESE TRANSPORTER SMF1"/>
    <property type="match status" value="1"/>
</dbReference>
<dbReference type="HAMAP" id="MF_00221">
    <property type="entry name" value="NRAMP"/>
    <property type="match status" value="1"/>
</dbReference>
<feature type="compositionally biased region" description="Polar residues" evidence="10">
    <location>
        <begin position="712"/>
        <end position="743"/>
    </location>
</feature>
<dbReference type="InterPro" id="IPR001214">
    <property type="entry name" value="SET_dom"/>
</dbReference>
<dbReference type="SMART" id="SM00317">
    <property type="entry name" value="SET"/>
    <property type="match status" value="1"/>
</dbReference>
<dbReference type="Gene3D" id="3.30.40.10">
    <property type="entry name" value="Zinc/RING finger domain, C3HC4 (zinc finger)"/>
    <property type="match status" value="1"/>
</dbReference>
<dbReference type="Gene3D" id="2.170.270.10">
    <property type="entry name" value="SET domain"/>
    <property type="match status" value="1"/>
</dbReference>
<feature type="compositionally biased region" description="Basic and acidic residues" evidence="10">
    <location>
        <begin position="1"/>
        <end position="15"/>
    </location>
</feature>
<feature type="region of interest" description="Disordered" evidence="10">
    <location>
        <begin position="2502"/>
        <end position="2534"/>
    </location>
</feature>
<feature type="compositionally biased region" description="Basic and acidic residues" evidence="10">
    <location>
        <begin position="1141"/>
        <end position="1160"/>
    </location>
</feature>
<dbReference type="InterPro" id="IPR011011">
    <property type="entry name" value="Znf_FYVE_PHD"/>
</dbReference>
<dbReference type="GO" id="GO:0034755">
    <property type="term" value="P:iron ion transmembrane transport"/>
    <property type="evidence" value="ECO:0007669"/>
    <property type="project" value="TreeGrafter"/>
</dbReference>
<feature type="region of interest" description="Disordered" evidence="10">
    <location>
        <begin position="1"/>
        <end position="31"/>
    </location>
</feature>
<evidence type="ECO:0000256" key="3">
    <source>
        <dbReference type="ARBA" id="ARBA00022692"/>
    </source>
</evidence>
<dbReference type="GO" id="GO:0005384">
    <property type="term" value="F:manganese ion transmembrane transporter activity"/>
    <property type="evidence" value="ECO:0007669"/>
    <property type="project" value="TreeGrafter"/>
</dbReference>
<evidence type="ECO:0000313" key="14">
    <source>
        <dbReference type="EMBL" id="OZJ03992.1"/>
    </source>
</evidence>
<feature type="region of interest" description="Disordered" evidence="10">
    <location>
        <begin position="843"/>
        <end position="864"/>
    </location>
</feature>
<feature type="compositionally biased region" description="Basic and acidic residues" evidence="10">
    <location>
        <begin position="979"/>
        <end position="989"/>
    </location>
</feature>
<dbReference type="NCBIfam" id="TIGR01197">
    <property type="entry name" value="nramp"/>
    <property type="match status" value="1"/>
</dbReference>
<dbReference type="Pfam" id="PF24681">
    <property type="entry name" value="Kelch_KLHDC2_KLHL20_DRC7"/>
    <property type="match status" value="1"/>
</dbReference>
<evidence type="ECO:0000256" key="6">
    <source>
        <dbReference type="ARBA" id="ARBA00022771"/>
    </source>
</evidence>
<dbReference type="GO" id="GO:0030026">
    <property type="term" value="P:intracellular manganese ion homeostasis"/>
    <property type="evidence" value="ECO:0007669"/>
    <property type="project" value="TreeGrafter"/>
</dbReference>
<feature type="transmembrane region" description="Helical" evidence="11">
    <location>
        <begin position="2140"/>
        <end position="2168"/>
    </location>
</feature>
<feature type="region of interest" description="Disordered" evidence="10">
    <location>
        <begin position="931"/>
        <end position="1035"/>
    </location>
</feature>
<feature type="transmembrane region" description="Helical" evidence="11">
    <location>
        <begin position="1909"/>
        <end position="1934"/>
    </location>
</feature>
<feature type="transmembrane region" description="Helical" evidence="11">
    <location>
        <begin position="2250"/>
        <end position="2270"/>
    </location>
</feature>
<feature type="domain" description="SET" evidence="13">
    <location>
        <begin position="257"/>
        <end position="388"/>
    </location>
</feature>
<feature type="transmembrane region" description="Helical" evidence="11">
    <location>
        <begin position="2428"/>
        <end position="2446"/>
    </location>
</feature>
<dbReference type="Gene3D" id="2.120.10.80">
    <property type="entry name" value="Kelch-type beta propeller"/>
    <property type="match status" value="1"/>
</dbReference>
<dbReference type="GO" id="GO:0008270">
    <property type="term" value="F:zinc ion binding"/>
    <property type="evidence" value="ECO:0007669"/>
    <property type="project" value="UniProtKB-KW"/>
</dbReference>
<dbReference type="Pfam" id="PF00651">
    <property type="entry name" value="BTB"/>
    <property type="match status" value="1"/>
</dbReference>
<dbReference type="SUPFAM" id="SSF54695">
    <property type="entry name" value="POZ domain"/>
    <property type="match status" value="1"/>
</dbReference>
<keyword evidence="8 11" id="KW-1133">Transmembrane helix</keyword>
<accession>A0A261Y069</accession>
<evidence type="ECO:0000256" key="1">
    <source>
        <dbReference type="ARBA" id="ARBA00004141"/>
    </source>
</evidence>
<dbReference type="PROSITE" id="PS50097">
    <property type="entry name" value="BTB"/>
    <property type="match status" value="1"/>
</dbReference>
<evidence type="ECO:0000256" key="10">
    <source>
        <dbReference type="SAM" id="MobiDB-lite"/>
    </source>
</evidence>
<dbReference type="PROSITE" id="PS01359">
    <property type="entry name" value="ZF_PHD_1"/>
    <property type="match status" value="1"/>
</dbReference>
<feature type="transmembrane region" description="Helical" evidence="11">
    <location>
        <begin position="1802"/>
        <end position="1825"/>
    </location>
</feature>
<dbReference type="SMART" id="SM00249">
    <property type="entry name" value="PHD"/>
    <property type="match status" value="1"/>
</dbReference>
<evidence type="ECO:0000256" key="4">
    <source>
        <dbReference type="ARBA" id="ARBA00022723"/>
    </source>
</evidence>
<feature type="transmembrane region" description="Helical" evidence="11">
    <location>
        <begin position="1837"/>
        <end position="1861"/>
    </location>
</feature>
<feature type="compositionally biased region" description="Polar residues" evidence="10">
    <location>
        <begin position="990"/>
        <end position="1017"/>
    </location>
</feature>
<evidence type="ECO:0000256" key="2">
    <source>
        <dbReference type="ARBA" id="ARBA00022441"/>
    </source>
</evidence>
<feature type="compositionally biased region" description="Low complexity" evidence="10">
    <location>
        <begin position="952"/>
        <end position="966"/>
    </location>
</feature>
<dbReference type="PROSITE" id="PS50280">
    <property type="entry name" value="SET"/>
    <property type="match status" value="1"/>
</dbReference>
<feature type="transmembrane region" description="Helical" evidence="11">
    <location>
        <begin position="2452"/>
        <end position="2475"/>
    </location>
</feature>
<gene>
    <name evidence="14" type="ORF">BZG36_04045</name>
</gene>
<dbReference type="GO" id="GO:0005886">
    <property type="term" value="C:plasma membrane"/>
    <property type="evidence" value="ECO:0007669"/>
    <property type="project" value="TreeGrafter"/>
</dbReference>
<feature type="compositionally biased region" description="Basic and acidic residues" evidence="10">
    <location>
        <begin position="109"/>
        <end position="127"/>
    </location>
</feature>
<evidence type="ECO:0000256" key="5">
    <source>
        <dbReference type="ARBA" id="ARBA00022737"/>
    </source>
</evidence>
<feature type="region of interest" description="Disordered" evidence="10">
    <location>
        <begin position="209"/>
        <end position="238"/>
    </location>
</feature>
<feature type="region of interest" description="Disordered" evidence="10">
    <location>
        <begin position="99"/>
        <end position="168"/>
    </location>
</feature>
<proteinExistence type="inferred from homology"/>
<dbReference type="GO" id="GO:0015086">
    <property type="term" value="F:cadmium ion transmembrane transporter activity"/>
    <property type="evidence" value="ECO:0007669"/>
    <property type="project" value="TreeGrafter"/>
</dbReference>
<evidence type="ECO:0000256" key="11">
    <source>
        <dbReference type="SAM" id="Phobius"/>
    </source>
</evidence>
<dbReference type="InterPro" id="IPR046341">
    <property type="entry name" value="SET_dom_sf"/>
</dbReference>
<dbReference type="InterPro" id="IPR015915">
    <property type="entry name" value="Kelch-typ_b-propeller"/>
</dbReference>